<name>A0ABR2WJ10_9FUNG</name>
<dbReference type="InterPro" id="IPR009622">
    <property type="entry name" value="NDUFAF4"/>
</dbReference>
<comment type="caution">
    <text evidence="2">The sequence shown here is derived from an EMBL/GenBank/DDBJ whole genome shotgun (WGS) entry which is preliminary data.</text>
</comment>
<evidence type="ECO:0000313" key="2">
    <source>
        <dbReference type="EMBL" id="KAK9761497.1"/>
    </source>
</evidence>
<feature type="compositionally biased region" description="Polar residues" evidence="1">
    <location>
        <begin position="29"/>
        <end position="39"/>
    </location>
</feature>
<dbReference type="Pfam" id="PF06784">
    <property type="entry name" value="UPF0240"/>
    <property type="match status" value="1"/>
</dbReference>
<dbReference type="EMBL" id="JASJQH010001363">
    <property type="protein sequence ID" value="KAK9761497.1"/>
    <property type="molecule type" value="Genomic_DNA"/>
</dbReference>
<evidence type="ECO:0000313" key="3">
    <source>
        <dbReference type="Proteomes" id="UP001479436"/>
    </source>
</evidence>
<dbReference type="Proteomes" id="UP001479436">
    <property type="component" value="Unassembled WGS sequence"/>
</dbReference>
<keyword evidence="3" id="KW-1185">Reference proteome</keyword>
<protein>
    <submittedName>
        <fullName evidence="2">Uncharacterized protein</fullName>
    </submittedName>
</protein>
<feature type="region of interest" description="Disordered" evidence="1">
    <location>
        <begin position="1"/>
        <end position="59"/>
    </location>
</feature>
<organism evidence="2 3">
    <name type="scientific">Basidiobolus ranarum</name>
    <dbReference type="NCBI Taxonomy" id="34480"/>
    <lineage>
        <taxon>Eukaryota</taxon>
        <taxon>Fungi</taxon>
        <taxon>Fungi incertae sedis</taxon>
        <taxon>Zoopagomycota</taxon>
        <taxon>Entomophthoromycotina</taxon>
        <taxon>Basidiobolomycetes</taxon>
        <taxon>Basidiobolales</taxon>
        <taxon>Basidiobolaceae</taxon>
        <taxon>Basidiobolus</taxon>
    </lineage>
</organism>
<accession>A0ABR2WJ10</accession>
<evidence type="ECO:0000256" key="1">
    <source>
        <dbReference type="SAM" id="MobiDB-lite"/>
    </source>
</evidence>
<gene>
    <name evidence="2" type="ORF">K7432_013568</name>
</gene>
<reference evidence="2 3" key="1">
    <citation type="submission" date="2023-04" db="EMBL/GenBank/DDBJ databases">
        <title>Genome of Basidiobolus ranarum AG-B5.</title>
        <authorList>
            <person name="Stajich J.E."/>
            <person name="Carter-House D."/>
            <person name="Gryganskyi A."/>
        </authorList>
    </citation>
    <scope>NUCLEOTIDE SEQUENCE [LARGE SCALE GENOMIC DNA]</scope>
    <source>
        <strain evidence="2 3">AG-B5</strain>
    </source>
</reference>
<proteinExistence type="predicted"/>
<sequence>MGNQTSKVVRRFPQTPGTMRHTELPKQTEVASSQINANKTVAEEQRITTENQQTADLMSRLDLRVERSTNSSQSKSEKSSDFLRIVRNRTVGEPSKEEKISKLTSSNVYRMLEQYNTEPDVWTAERLSKAYHLEPETIKTLAKHFKHVTPAIFKNPPTPAPKARRPTM</sequence>